<dbReference type="Proteomes" id="UP000235786">
    <property type="component" value="Unassembled WGS sequence"/>
</dbReference>
<evidence type="ECO:0008006" key="4">
    <source>
        <dbReference type="Google" id="ProtNLM"/>
    </source>
</evidence>
<sequence length="309" mass="34361">MFLPKFYQIFAHFIVSNLADSPLVSLTFILYQNEHPSLSNDDELASLPHNPSNGDQPPLQVSSGLDLVGKACDTQLHSQGCAIGSTSHGLLEALPPTENYLVASHHVGESVIQGNFNHYFLSEGYVNCGVDFNDDFNIGQYDLYNRTIPEETAFLSFQLNSPGLIVDNAPHTSAFDVGPAHNTLSHSEYSNQSIPSMHVPVSDQEPGLMQNTNDSFLARQIPDTANVPLQPRQKARVARRMVGCVQTFRRDPDRNRHELAYHGINQTFNLHVCPVAGCPKSQGRGYTRKDKLTEHLWRKHGNLGYAKRV</sequence>
<evidence type="ECO:0000256" key="1">
    <source>
        <dbReference type="SAM" id="MobiDB-lite"/>
    </source>
</evidence>
<name>A0A2J6QUX5_HYAVF</name>
<feature type="compositionally biased region" description="Polar residues" evidence="1">
    <location>
        <begin position="49"/>
        <end position="60"/>
    </location>
</feature>
<feature type="region of interest" description="Disordered" evidence="1">
    <location>
        <begin position="41"/>
        <end position="60"/>
    </location>
</feature>
<keyword evidence="3" id="KW-1185">Reference proteome</keyword>
<accession>A0A2J6QUX5</accession>
<gene>
    <name evidence="2" type="ORF">L207DRAFT_592830</name>
</gene>
<dbReference type="EMBL" id="KZ613969">
    <property type="protein sequence ID" value="PMD30066.1"/>
    <property type="molecule type" value="Genomic_DNA"/>
</dbReference>
<evidence type="ECO:0000313" key="3">
    <source>
        <dbReference type="Proteomes" id="UP000235786"/>
    </source>
</evidence>
<dbReference type="OrthoDB" id="7295497at2759"/>
<dbReference type="STRING" id="1149755.A0A2J6QUX5"/>
<organism evidence="2 3">
    <name type="scientific">Hyaloscypha variabilis (strain UAMH 11265 / GT02V1 / F)</name>
    <name type="common">Meliniomyces variabilis</name>
    <dbReference type="NCBI Taxonomy" id="1149755"/>
    <lineage>
        <taxon>Eukaryota</taxon>
        <taxon>Fungi</taxon>
        <taxon>Dikarya</taxon>
        <taxon>Ascomycota</taxon>
        <taxon>Pezizomycotina</taxon>
        <taxon>Leotiomycetes</taxon>
        <taxon>Helotiales</taxon>
        <taxon>Hyaloscyphaceae</taxon>
        <taxon>Hyaloscypha</taxon>
        <taxon>Hyaloscypha variabilis</taxon>
    </lineage>
</organism>
<evidence type="ECO:0000313" key="2">
    <source>
        <dbReference type="EMBL" id="PMD30066.1"/>
    </source>
</evidence>
<reference evidence="2 3" key="1">
    <citation type="submission" date="2016-04" db="EMBL/GenBank/DDBJ databases">
        <title>A degradative enzymes factory behind the ericoid mycorrhizal symbiosis.</title>
        <authorList>
            <consortium name="DOE Joint Genome Institute"/>
            <person name="Martino E."/>
            <person name="Morin E."/>
            <person name="Grelet G."/>
            <person name="Kuo A."/>
            <person name="Kohler A."/>
            <person name="Daghino S."/>
            <person name="Barry K."/>
            <person name="Choi C."/>
            <person name="Cichocki N."/>
            <person name="Clum A."/>
            <person name="Copeland A."/>
            <person name="Hainaut M."/>
            <person name="Haridas S."/>
            <person name="Labutti K."/>
            <person name="Lindquist E."/>
            <person name="Lipzen A."/>
            <person name="Khouja H.-R."/>
            <person name="Murat C."/>
            <person name="Ohm R."/>
            <person name="Olson A."/>
            <person name="Spatafora J."/>
            <person name="Veneault-Fourrey C."/>
            <person name="Henrissat B."/>
            <person name="Grigoriev I."/>
            <person name="Martin F."/>
            <person name="Perotto S."/>
        </authorList>
    </citation>
    <scope>NUCLEOTIDE SEQUENCE [LARGE SCALE GENOMIC DNA]</scope>
    <source>
        <strain evidence="2 3">F</strain>
    </source>
</reference>
<protein>
    <recommendedName>
        <fullName evidence="4">C2H2-type domain-containing protein</fullName>
    </recommendedName>
</protein>
<dbReference type="AlphaFoldDB" id="A0A2J6QUX5"/>
<proteinExistence type="predicted"/>